<feature type="domain" description="KilA-N DNA-binding" evidence="1">
    <location>
        <begin position="18"/>
        <end position="94"/>
    </location>
</feature>
<dbReference type="InterPro" id="IPR018873">
    <property type="entry name" value="KilA-N_DNA-bd_domain"/>
</dbReference>
<gene>
    <name evidence="2" type="ORF">SAMN05660706_13548</name>
</gene>
<evidence type="ECO:0000259" key="1">
    <source>
        <dbReference type="Pfam" id="PF10543"/>
    </source>
</evidence>
<sequence length="270" mass="30588">MAKIVQLTIGDQHHEMAVKEYHGQRVVTFRDIDELHRRPEGTARRNFNENKHHFIKGDDYFVRNSYEAKTEFGIIAPNGLVLLTESGYLMLVKSFTDDLAWQVQRQLVNHYFRSKALAAPKDNSLRQAEIEARLRNAKTRQARLMKQMAEDFKGQLSPESIQLLIAGATELIMGKALLPKPQIDIHFTATEIAEEIGVSANKVGRVANKLNLKTSEFGKWILDKSPHSDKQVKTFVYNEKGRQALFEAIKREMRVVPINGAADSDTTGTG</sequence>
<dbReference type="OrthoDB" id="9812611at2"/>
<dbReference type="RefSeq" id="WP_092486989.1">
    <property type="nucleotide sequence ID" value="NZ_FOYM01000035.1"/>
</dbReference>
<organism evidence="2 3">
    <name type="scientific">Desulfoscipio geothermicus DSM 3669</name>
    <dbReference type="NCBI Taxonomy" id="1121426"/>
    <lineage>
        <taxon>Bacteria</taxon>
        <taxon>Bacillati</taxon>
        <taxon>Bacillota</taxon>
        <taxon>Clostridia</taxon>
        <taxon>Eubacteriales</taxon>
        <taxon>Desulfallaceae</taxon>
        <taxon>Desulfoscipio</taxon>
    </lineage>
</organism>
<dbReference type="STRING" id="39060.SAMN05660706_13548"/>
<reference evidence="3" key="1">
    <citation type="submission" date="2016-10" db="EMBL/GenBank/DDBJ databases">
        <authorList>
            <person name="Varghese N."/>
            <person name="Submissions S."/>
        </authorList>
    </citation>
    <scope>NUCLEOTIDE SEQUENCE [LARGE SCALE GENOMIC DNA]</scope>
    <source>
        <strain evidence="3">DSM 3669</strain>
    </source>
</reference>
<name>A0A1I6ECD4_9FIRM</name>
<dbReference type="Proteomes" id="UP000199584">
    <property type="component" value="Unassembled WGS sequence"/>
</dbReference>
<accession>A0A1I6ECD4</accession>
<dbReference type="AlphaFoldDB" id="A0A1I6ECD4"/>
<evidence type="ECO:0000313" key="2">
    <source>
        <dbReference type="EMBL" id="SFR15413.1"/>
    </source>
</evidence>
<dbReference type="Pfam" id="PF10543">
    <property type="entry name" value="ORF6N"/>
    <property type="match status" value="1"/>
</dbReference>
<protein>
    <submittedName>
        <fullName evidence="2">ORF6N domain-containing protein</fullName>
    </submittedName>
</protein>
<keyword evidence="3" id="KW-1185">Reference proteome</keyword>
<evidence type="ECO:0000313" key="3">
    <source>
        <dbReference type="Proteomes" id="UP000199584"/>
    </source>
</evidence>
<dbReference type="EMBL" id="FOYM01000035">
    <property type="protein sequence ID" value="SFR15413.1"/>
    <property type="molecule type" value="Genomic_DNA"/>
</dbReference>
<proteinExistence type="predicted"/>